<dbReference type="Gene3D" id="3.30.530.20">
    <property type="match status" value="1"/>
</dbReference>
<dbReference type="InterPro" id="IPR015075">
    <property type="entry name" value="AtaL"/>
</dbReference>
<gene>
    <name evidence="1" type="ORF">GMLC_43190</name>
</gene>
<dbReference type="InterPro" id="IPR023393">
    <property type="entry name" value="START-like_dom_sf"/>
</dbReference>
<comment type="caution">
    <text evidence="1">The sequence shown here is derived from an EMBL/GenBank/DDBJ whole genome shotgun (WGS) entry which is preliminary data.</text>
</comment>
<sequence>MFIKTLTTLVHAEHDTLWNLLLDRLQNPERFTPGVTESRIVEKNGNVCIRELMLHGERVRERITVYPYESQIQHELLEHPQFTGTIVTKVVRTARQSPVAPQNLEYDIDVSPKSRIIKGVLYGEAEIVADLETEMQRLKSQAEEIESRA</sequence>
<evidence type="ECO:0000313" key="1">
    <source>
        <dbReference type="EMBL" id="GFO70740.1"/>
    </source>
</evidence>
<protein>
    <recommendedName>
        <fullName evidence="3">Polyketide cyclase</fullName>
    </recommendedName>
</protein>
<evidence type="ECO:0008006" key="3">
    <source>
        <dbReference type="Google" id="ProtNLM"/>
    </source>
</evidence>
<dbReference type="Pfam" id="PF08982">
    <property type="entry name" value="AtaL"/>
    <property type="match status" value="1"/>
</dbReference>
<dbReference type="AlphaFoldDB" id="A0A6V8NE74"/>
<dbReference type="RefSeq" id="WP_183363346.1">
    <property type="nucleotide sequence ID" value="NZ_BLXZ01000011.1"/>
</dbReference>
<dbReference type="Proteomes" id="UP000587586">
    <property type="component" value="Unassembled WGS sequence"/>
</dbReference>
<accession>A0A6V8NE74</accession>
<proteinExistence type="predicted"/>
<organism evidence="1 2">
    <name type="scientific">Geomonas limicola</name>
    <dbReference type="NCBI Taxonomy" id="2740186"/>
    <lineage>
        <taxon>Bacteria</taxon>
        <taxon>Pseudomonadati</taxon>
        <taxon>Thermodesulfobacteriota</taxon>
        <taxon>Desulfuromonadia</taxon>
        <taxon>Geobacterales</taxon>
        <taxon>Geobacteraceae</taxon>
        <taxon>Geomonas</taxon>
    </lineage>
</organism>
<evidence type="ECO:0000313" key="2">
    <source>
        <dbReference type="Proteomes" id="UP000587586"/>
    </source>
</evidence>
<reference evidence="2" key="1">
    <citation type="submission" date="2020-06" db="EMBL/GenBank/DDBJ databases">
        <title>Draft genomic sequecing of Geomonas sp. Red745.</title>
        <authorList>
            <person name="Itoh H."/>
            <person name="Xu Z.X."/>
            <person name="Ushijima N."/>
            <person name="Masuda Y."/>
            <person name="Shiratori Y."/>
            <person name="Senoo K."/>
        </authorList>
    </citation>
    <scope>NUCLEOTIDE SEQUENCE [LARGE SCALE GENOMIC DNA]</scope>
    <source>
        <strain evidence="2">Red745</strain>
    </source>
</reference>
<dbReference type="EMBL" id="BLXZ01000011">
    <property type="protein sequence ID" value="GFO70740.1"/>
    <property type="molecule type" value="Genomic_DNA"/>
</dbReference>
<dbReference type="SUPFAM" id="SSF55961">
    <property type="entry name" value="Bet v1-like"/>
    <property type="match status" value="1"/>
</dbReference>
<name>A0A6V8NE74_9BACT</name>
<keyword evidence="2" id="KW-1185">Reference proteome</keyword>